<gene>
    <name evidence="1" type="ORF">BDM02DRAFT_3132958</name>
</gene>
<dbReference type="Proteomes" id="UP000886501">
    <property type="component" value="Unassembled WGS sequence"/>
</dbReference>
<sequence>MKLDRGTTRHVVWDYPKSRLLEAVLTVAPPGDKEILNGEVNPSVNASSQINLDALINPDGNTVTDDEDTPSPNPVGGGMEGAFVSTGGGVPSWVGYLCGDVVDWVGEHANSNVHGIHAAAEVCRGVRVLDVRRSVTADIQRTTQMLISGPRAPAAIRTTLSDTVQISQSCGLDQRKTVEAVDVELEEVVEENTQQGLIIRDVDSGAGRVV</sequence>
<accession>A0ACB6YZB6</accession>
<protein>
    <submittedName>
        <fullName evidence="1">Uncharacterized protein</fullName>
    </submittedName>
</protein>
<dbReference type="EMBL" id="MU118398">
    <property type="protein sequence ID" value="KAF9642632.1"/>
    <property type="molecule type" value="Genomic_DNA"/>
</dbReference>
<evidence type="ECO:0000313" key="1">
    <source>
        <dbReference type="EMBL" id="KAF9642632.1"/>
    </source>
</evidence>
<evidence type="ECO:0000313" key="2">
    <source>
        <dbReference type="Proteomes" id="UP000886501"/>
    </source>
</evidence>
<keyword evidence="2" id="KW-1185">Reference proteome</keyword>
<proteinExistence type="predicted"/>
<name>A0ACB6YZB6_THEGA</name>
<reference evidence="1" key="1">
    <citation type="submission" date="2019-10" db="EMBL/GenBank/DDBJ databases">
        <authorList>
            <consortium name="DOE Joint Genome Institute"/>
            <person name="Kuo A."/>
            <person name="Miyauchi S."/>
            <person name="Kiss E."/>
            <person name="Drula E."/>
            <person name="Kohler A."/>
            <person name="Sanchez-Garcia M."/>
            <person name="Andreopoulos B."/>
            <person name="Barry K.W."/>
            <person name="Bonito G."/>
            <person name="Buee M."/>
            <person name="Carver A."/>
            <person name="Chen C."/>
            <person name="Cichocki N."/>
            <person name="Clum A."/>
            <person name="Culley D."/>
            <person name="Crous P.W."/>
            <person name="Fauchery L."/>
            <person name="Girlanda M."/>
            <person name="Hayes R."/>
            <person name="Keri Z."/>
            <person name="Labutti K."/>
            <person name="Lipzen A."/>
            <person name="Lombard V."/>
            <person name="Magnuson J."/>
            <person name="Maillard F."/>
            <person name="Morin E."/>
            <person name="Murat C."/>
            <person name="Nolan M."/>
            <person name="Ohm R."/>
            <person name="Pangilinan J."/>
            <person name="Pereira M."/>
            <person name="Perotto S."/>
            <person name="Peter M."/>
            <person name="Riley R."/>
            <person name="Sitrit Y."/>
            <person name="Stielow B."/>
            <person name="Szollosi G."/>
            <person name="Zifcakova L."/>
            <person name="Stursova M."/>
            <person name="Spatafora J.W."/>
            <person name="Tedersoo L."/>
            <person name="Vaario L.-M."/>
            <person name="Yamada A."/>
            <person name="Yan M."/>
            <person name="Wang P."/>
            <person name="Xu J."/>
            <person name="Bruns T."/>
            <person name="Baldrian P."/>
            <person name="Vilgalys R."/>
            <person name="Henrissat B."/>
            <person name="Grigoriev I.V."/>
            <person name="Hibbett D."/>
            <person name="Nagy L.G."/>
            <person name="Martin F.M."/>
        </authorList>
    </citation>
    <scope>NUCLEOTIDE SEQUENCE</scope>
    <source>
        <strain evidence="1">P2</strain>
    </source>
</reference>
<reference evidence="1" key="2">
    <citation type="journal article" date="2020" name="Nat. Commun.">
        <title>Large-scale genome sequencing of mycorrhizal fungi provides insights into the early evolution of symbiotic traits.</title>
        <authorList>
            <person name="Miyauchi S."/>
            <person name="Kiss E."/>
            <person name="Kuo A."/>
            <person name="Drula E."/>
            <person name="Kohler A."/>
            <person name="Sanchez-Garcia M."/>
            <person name="Morin E."/>
            <person name="Andreopoulos B."/>
            <person name="Barry K.W."/>
            <person name="Bonito G."/>
            <person name="Buee M."/>
            <person name="Carver A."/>
            <person name="Chen C."/>
            <person name="Cichocki N."/>
            <person name="Clum A."/>
            <person name="Culley D."/>
            <person name="Crous P.W."/>
            <person name="Fauchery L."/>
            <person name="Girlanda M."/>
            <person name="Hayes R.D."/>
            <person name="Keri Z."/>
            <person name="LaButti K."/>
            <person name="Lipzen A."/>
            <person name="Lombard V."/>
            <person name="Magnuson J."/>
            <person name="Maillard F."/>
            <person name="Murat C."/>
            <person name="Nolan M."/>
            <person name="Ohm R.A."/>
            <person name="Pangilinan J."/>
            <person name="Pereira M.F."/>
            <person name="Perotto S."/>
            <person name="Peter M."/>
            <person name="Pfister S."/>
            <person name="Riley R."/>
            <person name="Sitrit Y."/>
            <person name="Stielow J.B."/>
            <person name="Szollosi G."/>
            <person name="Zifcakova L."/>
            <person name="Stursova M."/>
            <person name="Spatafora J.W."/>
            <person name="Tedersoo L."/>
            <person name="Vaario L.M."/>
            <person name="Yamada A."/>
            <person name="Yan M."/>
            <person name="Wang P."/>
            <person name="Xu J."/>
            <person name="Bruns T."/>
            <person name="Baldrian P."/>
            <person name="Vilgalys R."/>
            <person name="Dunand C."/>
            <person name="Henrissat B."/>
            <person name="Grigoriev I.V."/>
            <person name="Hibbett D."/>
            <person name="Nagy L.G."/>
            <person name="Martin F.M."/>
        </authorList>
    </citation>
    <scope>NUCLEOTIDE SEQUENCE</scope>
    <source>
        <strain evidence="1">P2</strain>
    </source>
</reference>
<organism evidence="1 2">
    <name type="scientific">Thelephora ganbajun</name>
    <name type="common">Ganba fungus</name>
    <dbReference type="NCBI Taxonomy" id="370292"/>
    <lineage>
        <taxon>Eukaryota</taxon>
        <taxon>Fungi</taxon>
        <taxon>Dikarya</taxon>
        <taxon>Basidiomycota</taxon>
        <taxon>Agaricomycotina</taxon>
        <taxon>Agaricomycetes</taxon>
        <taxon>Thelephorales</taxon>
        <taxon>Thelephoraceae</taxon>
        <taxon>Thelephora</taxon>
    </lineage>
</organism>
<comment type="caution">
    <text evidence="1">The sequence shown here is derived from an EMBL/GenBank/DDBJ whole genome shotgun (WGS) entry which is preliminary data.</text>
</comment>